<proteinExistence type="predicted"/>
<dbReference type="Proteomes" id="UP000274920">
    <property type="component" value="Unassembled WGS sequence"/>
</dbReference>
<gene>
    <name evidence="1" type="ORF">EBB54_11235</name>
</gene>
<dbReference type="RefSeq" id="WP_125127463.1">
    <property type="nucleotide sequence ID" value="NZ_RHJS01000002.1"/>
</dbReference>
<name>A0A3R8KU36_9FIRM</name>
<sequence length="89" mass="10416">MERKKIEMCREGDRLIIGESPKLIVNLDSQENYIQVEGRLRPYYREVALSKDLLEGKRANVLESALNYYYDQACRIAEGMLVAEAYRKK</sequence>
<protein>
    <submittedName>
        <fullName evidence="1">Uncharacterized protein</fullName>
    </submittedName>
</protein>
<dbReference type="EMBL" id="RHJS01000002">
    <property type="protein sequence ID" value="RRK31877.1"/>
    <property type="molecule type" value="Genomic_DNA"/>
</dbReference>
<comment type="caution">
    <text evidence="1">The sequence shown here is derived from an EMBL/GenBank/DDBJ whole genome shotgun (WGS) entry which is preliminary data.</text>
</comment>
<evidence type="ECO:0000313" key="2">
    <source>
        <dbReference type="Proteomes" id="UP000274920"/>
    </source>
</evidence>
<organism evidence="1 2">
    <name type="scientific">Schaedlerella arabinosiphila</name>
    <dbReference type="NCBI Taxonomy" id="2044587"/>
    <lineage>
        <taxon>Bacteria</taxon>
        <taxon>Bacillati</taxon>
        <taxon>Bacillota</taxon>
        <taxon>Clostridia</taxon>
        <taxon>Lachnospirales</taxon>
        <taxon>Lachnospiraceae</taxon>
        <taxon>Schaedlerella</taxon>
    </lineage>
</organism>
<accession>A0A3R8KU36</accession>
<keyword evidence="2" id="KW-1185">Reference proteome</keyword>
<evidence type="ECO:0000313" key="1">
    <source>
        <dbReference type="EMBL" id="RRK31877.1"/>
    </source>
</evidence>
<reference evidence="1" key="1">
    <citation type="submission" date="2018-10" db="EMBL/GenBank/DDBJ databases">
        <title>Schaedlerella arabinophila gen. nov. sp. nov., isolated from the mouse intestinal tract and comparative analysis with the genome of the closely related altered Schaedler flora strain ASF502.</title>
        <authorList>
            <person name="Miyake S."/>
            <person name="Soh M."/>
            <person name="Seedorf H."/>
        </authorList>
    </citation>
    <scope>NUCLEOTIDE SEQUENCE [LARGE SCALE GENOMIC DNA]</scope>
    <source>
        <strain evidence="1">DSM 106076</strain>
    </source>
</reference>
<dbReference type="AlphaFoldDB" id="A0A3R8KU36"/>